<organism evidence="6 7">
    <name type="scientific">Nicrophorus vespilloides</name>
    <name type="common">Boreal carrion beetle</name>
    <dbReference type="NCBI Taxonomy" id="110193"/>
    <lineage>
        <taxon>Eukaryota</taxon>
        <taxon>Metazoa</taxon>
        <taxon>Ecdysozoa</taxon>
        <taxon>Arthropoda</taxon>
        <taxon>Hexapoda</taxon>
        <taxon>Insecta</taxon>
        <taxon>Pterygota</taxon>
        <taxon>Neoptera</taxon>
        <taxon>Endopterygota</taxon>
        <taxon>Coleoptera</taxon>
        <taxon>Polyphaga</taxon>
        <taxon>Staphyliniformia</taxon>
        <taxon>Silphidae</taxon>
        <taxon>Nicrophorinae</taxon>
        <taxon>Nicrophorus</taxon>
    </lineage>
</organism>
<dbReference type="InterPro" id="IPR039361">
    <property type="entry name" value="Cyclin"/>
</dbReference>
<feature type="domain" description="Cyclin-like" evidence="4">
    <location>
        <begin position="60"/>
        <end position="144"/>
    </location>
</feature>
<proteinExistence type="inferred from homology"/>
<keyword evidence="1 2" id="KW-0195">Cyclin</keyword>
<evidence type="ECO:0000259" key="4">
    <source>
        <dbReference type="SMART" id="SM00385"/>
    </source>
</evidence>
<dbReference type="Pfam" id="PF00134">
    <property type="entry name" value="Cyclin_N"/>
    <property type="match status" value="1"/>
</dbReference>
<protein>
    <submittedName>
        <fullName evidence="7">G1/S-specific cyclin-D2-like</fullName>
    </submittedName>
</protein>
<dbReference type="CDD" id="cd20516">
    <property type="entry name" value="CYCLIN_CCND_rpt2"/>
    <property type="match status" value="1"/>
</dbReference>
<accession>A0ABM1MDR3</accession>
<dbReference type="SUPFAM" id="SSF47954">
    <property type="entry name" value="Cyclin-like"/>
    <property type="match status" value="2"/>
</dbReference>
<dbReference type="InterPro" id="IPR004367">
    <property type="entry name" value="Cyclin_C-dom"/>
</dbReference>
<dbReference type="Proteomes" id="UP000695000">
    <property type="component" value="Unplaced"/>
</dbReference>
<evidence type="ECO:0000313" key="7">
    <source>
        <dbReference type="RefSeq" id="XP_017772713.1"/>
    </source>
</evidence>
<dbReference type="Gene3D" id="1.10.472.10">
    <property type="entry name" value="Cyclin-like"/>
    <property type="match status" value="2"/>
</dbReference>
<sequence length="298" mass="33981">MNDLLCCETTAIENRAYIDPNLLNQRVLNNLLKTEERYMSASFVNVQKEVTPHMRKIVAEWMMEVCDEQNRQDEVFPLAMNFLDRFLMVCCISKRQLQLLGTVCMLLASKLREPKPLLAETLVFYTDHSITKSDLWSWEVLVLSKLKWDIAAVTPQDFLSHILRRLPILSIGIPYELVNSHSKTLIALCAREYNFSGYPASLIAAATVISALCGLGWINKSGESVEDLLNRLHNITSIEQDYLKTCTKQIESMVSQTTDDNIDETLPRPNEFTPPPTNEKFIDHESAGTPTDVRDVHF</sequence>
<dbReference type="InterPro" id="IPR036915">
    <property type="entry name" value="Cyclin-like_sf"/>
</dbReference>
<dbReference type="InterPro" id="IPR013763">
    <property type="entry name" value="Cyclin-like_dom"/>
</dbReference>
<evidence type="ECO:0000256" key="2">
    <source>
        <dbReference type="RuleBase" id="RU000383"/>
    </source>
</evidence>
<feature type="compositionally biased region" description="Basic and acidic residues" evidence="3">
    <location>
        <begin position="280"/>
        <end position="298"/>
    </location>
</feature>
<feature type="region of interest" description="Disordered" evidence="3">
    <location>
        <begin position="256"/>
        <end position="298"/>
    </location>
</feature>
<keyword evidence="6" id="KW-1185">Reference proteome</keyword>
<dbReference type="InterPro" id="IPR006671">
    <property type="entry name" value="Cyclin_N"/>
</dbReference>
<dbReference type="GeneID" id="108559855"/>
<evidence type="ECO:0000259" key="5">
    <source>
        <dbReference type="SMART" id="SM01332"/>
    </source>
</evidence>
<evidence type="ECO:0000256" key="3">
    <source>
        <dbReference type="SAM" id="MobiDB-lite"/>
    </source>
</evidence>
<dbReference type="SMART" id="SM01332">
    <property type="entry name" value="Cyclin_C"/>
    <property type="match status" value="1"/>
</dbReference>
<feature type="domain" description="Cyclin C-terminal" evidence="5">
    <location>
        <begin position="153"/>
        <end position="275"/>
    </location>
</feature>
<dbReference type="SMART" id="SM00385">
    <property type="entry name" value="CYCLIN"/>
    <property type="match status" value="1"/>
</dbReference>
<reference evidence="7" key="1">
    <citation type="submission" date="2025-08" db="UniProtKB">
        <authorList>
            <consortium name="RefSeq"/>
        </authorList>
    </citation>
    <scope>IDENTIFICATION</scope>
    <source>
        <tissue evidence="7">Whole Larva</tissue>
    </source>
</reference>
<dbReference type="RefSeq" id="XP_017772713.1">
    <property type="nucleotide sequence ID" value="XM_017917224.1"/>
</dbReference>
<gene>
    <name evidence="7" type="primary">LOC108559855</name>
</gene>
<comment type="similarity">
    <text evidence="2">Belongs to the cyclin family.</text>
</comment>
<evidence type="ECO:0000313" key="6">
    <source>
        <dbReference type="Proteomes" id="UP000695000"/>
    </source>
</evidence>
<dbReference type="Pfam" id="PF02984">
    <property type="entry name" value="Cyclin_C"/>
    <property type="match status" value="1"/>
</dbReference>
<evidence type="ECO:0000256" key="1">
    <source>
        <dbReference type="ARBA" id="ARBA00023127"/>
    </source>
</evidence>
<name>A0ABM1MDR3_NICVS</name>
<dbReference type="PANTHER" id="PTHR10177">
    <property type="entry name" value="CYCLINS"/>
    <property type="match status" value="1"/>
</dbReference>